<keyword evidence="1" id="KW-0472">Membrane</keyword>
<dbReference type="Proteomes" id="UP000276133">
    <property type="component" value="Unassembled WGS sequence"/>
</dbReference>
<reference evidence="2 3" key="1">
    <citation type="journal article" date="2018" name="Sci. Rep.">
        <title>Genomic signatures of local adaptation to the degree of environmental predictability in rotifers.</title>
        <authorList>
            <person name="Franch-Gras L."/>
            <person name="Hahn C."/>
            <person name="Garcia-Roger E.M."/>
            <person name="Carmona M.J."/>
            <person name="Serra M."/>
            <person name="Gomez A."/>
        </authorList>
    </citation>
    <scope>NUCLEOTIDE SEQUENCE [LARGE SCALE GENOMIC DNA]</scope>
    <source>
        <strain evidence="2">HYR1</strain>
    </source>
</reference>
<comment type="caution">
    <text evidence="2">The sequence shown here is derived from an EMBL/GenBank/DDBJ whole genome shotgun (WGS) entry which is preliminary data.</text>
</comment>
<keyword evidence="1" id="KW-1133">Transmembrane helix</keyword>
<organism evidence="2 3">
    <name type="scientific">Brachionus plicatilis</name>
    <name type="common">Marine rotifer</name>
    <name type="synonym">Brachionus muelleri</name>
    <dbReference type="NCBI Taxonomy" id="10195"/>
    <lineage>
        <taxon>Eukaryota</taxon>
        <taxon>Metazoa</taxon>
        <taxon>Spiralia</taxon>
        <taxon>Gnathifera</taxon>
        <taxon>Rotifera</taxon>
        <taxon>Eurotatoria</taxon>
        <taxon>Monogononta</taxon>
        <taxon>Pseudotrocha</taxon>
        <taxon>Ploima</taxon>
        <taxon>Brachionidae</taxon>
        <taxon>Brachionus</taxon>
    </lineage>
</organism>
<evidence type="ECO:0000313" key="3">
    <source>
        <dbReference type="Proteomes" id="UP000276133"/>
    </source>
</evidence>
<name>A0A3M7P3G5_BRAPC</name>
<dbReference type="AlphaFoldDB" id="A0A3M7P3G5"/>
<gene>
    <name evidence="2" type="ORF">BpHYR1_041216</name>
</gene>
<accession>A0A3M7P3G5</accession>
<evidence type="ECO:0000313" key="2">
    <source>
        <dbReference type="EMBL" id="RMZ93605.1"/>
    </source>
</evidence>
<sequence length="91" mass="9708">SLGGDGGSGEPYFFLLSKALSLYFNAAIKLSAFCSLLVSSVFSLFSPRSDFATCLFSISIESNLLLHKRHANLFWSISVDSSKGCAGSCTI</sequence>
<keyword evidence="3" id="KW-1185">Reference proteome</keyword>
<feature type="transmembrane region" description="Helical" evidence="1">
    <location>
        <begin position="20"/>
        <end position="45"/>
    </location>
</feature>
<protein>
    <submittedName>
        <fullName evidence="2">Uncharacterized protein</fullName>
    </submittedName>
</protein>
<feature type="non-terminal residue" evidence="2">
    <location>
        <position position="1"/>
    </location>
</feature>
<keyword evidence="1" id="KW-0812">Transmembrane</keyword>
<evidence type="ECO:0000256" key="1">
    <source>
        <dbReference type="SAM" id="Phobius"/>
    </source>
</evidence>
<dbReference type="EMBL" id="REGN01013684">
    <property type="protein sequence ID" value="RMZ93605.1"/>
    <property type="molecule type" value="Genomic_DNA"/>
</dbReference>
<proteinExistence type="predicted"/>